<dbReference type="GO" id="GO:0005829">
    <property type="term" value="C:cytosol"/>
    <property type="evidence" value="ECO:0007669"/>
    <property type="project" value="UniProtKB-ARBA"/>
</dbReference>
<proteinExistence type="inferred from homology"/>
<dbReference type="InterPro" id="IPR045666">
    <property type="entry name" value="OpdA_N"/>
</dbReference>
<dbReference type="InterPro" id="IPR045090">
    <property type="entry name" value="Pept_M3A_M3B"/>
</dbReference>
<dbReference type="PANTHER" id="PTHR11804">
    <property type="entry name" value="PROTEASE M3 THIMET OLIGOPEPTIDASE-RELATED"/>
    <property type="match status" value="1"/>
</dbReference>
<evidence type="ECO:0000313" key="12">
    <source>
        <dbReference type="EMBL" id="CAD83551.1"/>
    </source>
</evidence>
<feature type="domain" description="Peptidase M3A/M3B catalytic" evidence="10">
    <location>
        <begin position="225"/>
        <end position="638"/>
    </location>
</feature>
<dbReference type="Gene3D" id="3.40.390.10">
    <property type="entry name" value="Collagenase (Catalytic Domain)"/>
    <property type="match status" value="1"/>
</dbReference>
<evidence type="ECO:0000256" key="7">
    <source>
        <dbReference type="ARBA" id="ARBA00024603"/>
    </source>
</evidence>
<sequence length="695" mass="82562">MIKLNQDFLSNLPAFSSMKLSDVSGFIQKKINNCYSTVEKILSKKLVTISWKEIYDPIMFAENELKLAWSPIVHLYRVRNDESLRLVYENNLMSILEYRYWITHNTNLYKYYCLLSKQDSYKSLNITKKMALRRTLINYKLSGVYLSGDKKKYYRRIVSELTKLSLYYENNVLDATLGWKKLITNKDLLSGIPEDKLKIACLEAQLNNQKGWLFTLHYPSYSAILLYCDNSELREEFYWAFNTRASDQGPNANQWDNTEIMNEIISLRHNLAQTLGFNSYLEKSLQEKMNKNPQQILNFLMNLSNHIKYSISEEFLKIQNFAKKYYSCVNMQPWDYEYFREKQKMYLFSVSETELSVYFPEEKVLDVMFEIAKRLYGISIKKRNYVDVWHPSVQFFDIFDLNNKKWKGGFYLDLYLRDNKFGGAWMDVYSDMMHTEGMLYKQYPIVYLICNFSVIDKKFGQSCLLTFDNVSTLFHEFGHVLHHILTSISIPSISGVNGVSLDLVEVPSQFMEKFCWDTNILRAMSMHYKTKKSLSNKMINNVQKLQLYQSKYNLFKQVIYGLFDYHIHHEYDLNQKIPVFLVFNKIIKSIFSYPVMNTDRFPNTFTHIFSDDYAAGYYSYLWSDTLASKIWLSFKKMKLKNINLRKLIFDDMLYLSMSTNCEKYFSSFFNKTVTIQSLLKYYNISTLDNNFFKLL</sequence>
<comment type="similarity">
    <text evidence="1 9">Belongs to the peptidase M3 family.</text>
</comment>
<dbReference type="EMBL" id="BX248583">
    <property type="protein sequence ID" value="CAD83551.1"/>
    <property type="molecule type" value="Genomic_DNA"/>
</dbReference>
<dbReference type="AlphaFoldDB" id="Q7VQU2"/>
<dbReference type="GO" id="GO:0004222">
    <property type="term" value="F:metalloendopeptidase activity"/>
    <property type="evidence" value="ECO:0007669"/>
    <property type="project" value="UniProtKB-EC"/>
</dbReference>
<evidence type="ECO:0000256" key="1">
    <source>
        <dbReference type="ARBA" id="ARBA00006040"/>
    </source>
</evidence>
<evidence type="ECO:0000259" key="10">
    <source>
        <dbReference type="Pfam" id="PF01432"/>
    </source>
</evidence>
<dbReference type="FunFam" id="3.40.390.10:FF:000009">
    <property type="entry name" value="Oligopeptidase A"/>
    <property type="match status" value="1"/>
</dbReference>
<dbReference type="Proteomes" id="UP000002192">
    <property type="component" value="Chromosome"/>
</dbReference>
<dbReference type="HOGENOM" id="CLU_001805_4_1_6"/>
<evidence type="ECO:0000256" key="4">
    <source>
        <dbReference type="ARBA" id="ARBA00022801"/>
    </source>
</evidence>
<dbReference type="Pfam" id="PF19310">
    <property type="entry name" value="TOP_N"/>
    <property type="match status" value="1"/>
</dbReference>
<keyword evidence="4 9" id="KW-0378">Hydrolase</keyword>
<feature type="domain" description="Oligopeptidase A N-terminal" evidence="11">
    <location>
        <begin position="45"/>
        <end position="151"/>
    </location>
</feature>
<keyword evidence="5 9" id="KW-0862">Zinc</keyword>
<dbReference type="InterPro" id="IPR024077">
    <property type="entry name" value="Neurolysin/TOP_dom2"/>
</dbReference>
<evidence type="ECO:0000313" key="13">
    <source>
        <dbReference type="Proteomes" id="UP000002192"/>
    </source>
</evidence>
<dbReference type="KEGG" id="bfl:Bfl023"/>
<reference evidence="12 13" key="1">
    <citation type="journal article" date="2003" name="Proc. Natl. Acad. Sci. U.S.A.">
        <title>The genome sequence of Blochmannia floridanus: comparative analysis of reduced genomes.</title>
        <authorList>
            <person name="Gil R."/>
            <person name="Silva F.J."/>
            <person name="Zientz E."/>
            <person name="Delmotte F."/>
            <person name="Gonzalez-Candelas F."/>
            <person name="Latorre A."/>
            <person name="Rausell C."/>
            <person name="Kramerbeek J."/>
            <person name="Gadau J."/>
            <person name="Hoelldobler B."/>
            <person name="van Ham R.C.H.J."/>
            <person name="Gross R."/>
            <person name="Moya A."/>
        </authorList>
    </citation>
    <scope>NUCLEOTIDE SEQUENCE [LARGE SCALE GENOMIC DNA]</scope>
</reference>
<gene>
    <name evidence="12" type="primary">prlC</name>
    <name evidence="12" type="ordered locus">Bfl023</name>
</gene>
<comment type="cofactor">
    <cofactor evidence="9">
        <name>Zn(2+)</name>
        <dbReference type="ChEBI" id="CHEBI:29105"/>
    </cofactor>
    <text evidence="9">Binds 1 zinc ion.</text>
</comment>
<dbReference type="eggNOG" id="COG0339">
    <property type="taxonomic scope" value="Bacteria"/>
</dbReference>
<protein>
    <recommendedName>
        <fullName evidence="8">oligopeptidase A</fullName>
        <ecNumber evidence="8">3.4.24.70</ecNumber>
    </recommendedName>
</protein>
<dbReference type="EC" id="3.4.24.70" evidence="8"/>
<dbReference type="InterPro" id="IPR001567">
    <property type="entry name" value="Pept_M3A_M3B_dom"/>
</dbReference>
<dbReference type="PANTHER" id="PTHR11804:SF84">
    <property type="entry name" value="SACCHAROLYSIN"/>
    <property type="match status" value="1"/>
</dbReference>
<dbReference type="Gene3D" id="1.10.1370.40">
    <property type="match status" value="1"/>
</dbReference>
<name>Q7VQU2_BLOFL</name>
<evidence type="ECO:0000256" key="2">
    <source>
        <dbReference type="ARBA" id="ARBA00022670"/>
    </source>
</evidence>
<evidence type="ECO:0000256" key="8">
    <source>
        <dbReference type="ARBA" id="ARBA00026100"/>
    </source>
</evidence>
<dbReference type="GO" id="GO:0006508">
    <property type="term" value="P:proteolysis"/>
    <property type="evidence" value="ECO:0007669"/>
    <property type="project" value="UniProtKB-KW"/>
</dbReference>
<dbReference type="GO" id="GO:0046872">
    <property type="term" value="F:metal ion binding"/>
    <property type="evidence" value="ECO:0007669"/>
    <property type="project" value="UniProtKB-UniRule"/>
</dbReference>
<dbReference type="CDD" id="cd06456">
    <property type="entry name" value="M3A_DCP"/>
    <property type="match status" value="1"/>
</dbReference>
<dbReference type="OrthoDB" id="9773538at2"/>
<dbReference type="SUPFAM" id="SSF55486">
    <property type="entry name" value="Metalloproteases ('zincins'), catalytic domain"/>
    <property type="match status" value="1"/>
</dbReference>
<dbReference type="Pfam" id="PF01432">
    <property type="entry name" value="Peptidase_M3"/>
    <property type="match status" value="1"/>
</dbReference>
<dbReference type="InterPro" id="IPR024079">
    <property type="entry name" value="MetalloPept_cat_dom_sf"/>
</dbReference>
<dbReference type="Gene3D" id="1.10.1370.10">
    <property type="entry name" value="Neurolysin, domain 3"/>
    <property type="match status" value="1"/>
</dbReference>
<dbReference type="InterPro" id="IPR034005">
    <property type="entry name" value="M3A_DCP"/>
</dbReference>
<keyword evidence="2 9" id="KW-0645">Protease</keyword>
<evidence type="ECO:0000259" key="11">
    <source>
        <dbReference type="Pfam" id="PF19310"/>
    </source>
</evidence>
<evidence type="ECO:0000256" key="9">
    <source>
        <dbReference type="RuleBase" id="RU003435"/>
    </source>
</evidence>
<dbReference type="GO" id="GO:0006518">
    <property type="term" value="P:peptide metabolic process"/>
    <property type="evidence" value="ECO:0007669"/>
    <property type="project" value="TreeGrafter"/>
</dbReference>
<evidence type="ECO:0000256" key="5">
    <source>
        <dbReference type="ARBA" id="ARBA00022833"/>
    </source>
</evidence>
<keyword evidence="13" id="KW-1185">Reference proteome</keyword>
<comment type="catalytic activity">
    <reaction evidence="7">
        <text>Hydrolysis of oligopeptides, with broad specificity. Gly or Ala commonly occur as P1 or P1' residues, but more distant residues are also important, as is shown by the fact that Z-Gly-Pro-Gly-|-Gly-Pro-Ala is cleaved, but not Z-(Gly)(5).</text>
        <dbReference type="EC" id="3.4.24.70"/>
    </reaction>
</comment>
<evidence type="ECO:0000256" key="3">
    <source>
        <dbReference type="ARBA" id="ARBA00022723"/>
    </source>
</evidence>
<evidence type="ECO:0000256" key="6">
    <source>
        <dbReference type="ARBA" id="ARBA00023049"/>
    </source>
</evidence>
<accession>Q7VQU2</accession>
<keyword evidence="3 9" id="KW-0479">Metal-binding</keyword>
<keyword evidence="6 9" id="KW-0482">Metalloprotease</keyword>
<organism evidence="12 13">
    <name type="scientific">Blochmanniella floridana</name>
    <dbReference type="NCBI Taxonomy" id="203907"/>
    <lineage>
        <taxon>Bacteria</taxon>
        <taxon>Pseudomonadati</taxon>
        <taxon>Pseudomonadota</taxon>
        <taxon>Gammaproteobacteria</taxon>
        <taxon>Enterobacterales</taxon>
        <taxon>Enterobacteriaceae</taxon>
        <taxon>ant endosymbionts</taxon>
        <taxon>Candidatus Blochmanniella</taxon>
    </lineage>
</organism>